<dbReference type="InterPro" id="IPR007329">
    <property type="entry name" value="FMN-bd"/>
</dbReference>
<dbReference type="Pfam" id="PF00890">
    <property type="entry name" value="FAD_binding_2"/>
    <property type="match status" value="1"/>
</dbReference>
<dbReference type="InterPro" id="IPR027477">
    <property type="entry name" value="Succ_DH/fumarate_Rdtase_cat_sf"/>
</dbReference>
<evidence type="ECO:0000259" key="9">
    <source>
        <dbReference type="SMART" id="SM00900"/>
    </source>
</evidence>
<evidence type="ECO:0000256" key="7">
    <source>
        <dbReference type="ARBA" id="ARBA00049922"/>
    </source>
</evidence>
<gene>
    <name evidence="10" type="ORF">OW157_01110</name>
</gene>
<dbReference type="InterPro" id="IPR010960">
    <property type="entry name" value="Flavocytochrome_c"/>
</dbReference>
<comment type="cofactor">
    <cofactor evidence="8">
        <name>FMN</name>
        <dbReference type="ChEBI" id="CHEBI:58210"/>
    </cofactor>
    <text evidence="8">Binds 1 or 2 FMN covalently per subunit.</text>
</comment>
<dbReference type="EC" id="1.3.99.33" evidence="2 8"/>
<dbReference type="SUPFAM" id="SSF52218">
    <property type="entry name" value="Flavoproteins"/>
    <property type="match status" value="1"/>
</dbReference>
<evidence type="ECO:0000256" key="4">
    <source>
        <dbReference type="ARBA" id="ARBA00022630"/>
    </source>
</evidence>
<comment type="catalytic activity">
    <reaction evidence="7 8">
        <text>dihydrourocanate + A = urocanate + AH2</text>
        <dbReference type="Rhea" id="RHEA:36059"/>
        <dbReference type="ChEBI" id="CHEBI:13193"/>
        <dbReference type="ChEBI" id="CHEBI:17499"/>
        <dbReference type="ChEBI" id="CHEBI:27247"/>
        <dbReference type="ChEBI" id="CHEBI:72991"/>
        <dbReference type="EC" id="1.3.99.33"/>
    </reaction>
</comment>
<evidence type="ECO:0000256" key="6">
    <source>
        <dbReference type="ARBA" id="ARBA00023002"/>
    </source>
</evidence>
<dbReference type="PANTHER" id="PTHR43400">
    <property type="entry name" value="FUMARATE REDUCTASE"/>
    <property type="match status" value="1"/>
</dbReference>
<keyword evidence="4 8" id="KW-0285">Flavoprotein</keyword>
<keyword evidence="11" id="KW-1185">Reference proteome</keyword>
<dbReference type="SUPFAM" id="SSF51905">
    <property type="entry name" value="FAD/NAD(P)-binding domain"/>
    <property type="match status" value="1"/>
</dbReference>
<dbReference type="InterPro" id="IPR050315">
    <property type="entry name" value="FAD-oxidoreductase_2"/>
</dbReference>
<reference evidence="10" key="1">
    <citation type="submission" date="2022-12" db="EMBL/GenBank/DDBJ databases">
        <title>Description and comparative metabolic analysis of Aerococcus sp. nov., isolated from the feces of a pig.</title>
        <authorList>
            <person name="Chang Y.-H."/>
        </authorList>
    </citation>
    <scope>NUCLEOTIDE SEQUENCE</scope>
    <source>
        <strain evidence="10">YH-aer222</strain>
    </source>
</reference>
<proteinExistence type="inferred from homology"/>
<dbReference type="AlphaFoldDB" id="A0A9X3FLT3"/>
<evidence type="ECO:0000256" key="3">
    <source>
        <dbReference type="ARBA" id="ARBA00015872"/>
    </source>
</evidence>
<dbReference type="InterPro" id="IPR003953">
    <property type="entry name" value="FAD-dep_OxRdtase_2_FAD-bd"/>
</dbReference>
<dbReference type="Gene3D" id="3.40.50.360">
    <property type="match status" value="1"/>
</dbReference>
<dbReference type="Pfam" id="PF04205">
    <property type="entry name" value="FMN_bind"/>
    <property type="match status" value="1"/>
</dbReference>
<evidence type="ECO:0000313" key="11">
    <source>
        <dbReference type="Proteomes" id="UP001146670"/>
    </source>
</evidence>
<evidence type="ECO:0000256" key="1">
    <source>
        <dbReference type="ARBA" id="ARBA00008040"/>
    </source>
</evidence>
<dbReference type="EMBL" id="JAPRFR010000001">
    <property type="protein sequence ID" value="MCZ0725165.1"/>
    <property type="molecule type" value="Genomic_DNA"/>
</dbReference>
<sequence>MKIVAIVGSSNENSYNKRLLEFIGSDISTDWDYEIVSPLGFPLFTTFESIESYPELVAFSEKIRQADGVIIATGEHSRTIPPALKSLLEWLSTDVHPFNEKPVLVLGASYLDQGTSRAQLHLRQVLEAPGVNAYPLPGNEFLLGNAKTAFDEEGKIKNCNTVQFLSGILHKFSRYIQALSAMKIPEAIHYQAGTYEVTAIGHNGDLPMTVTFSDDEIIDISIDHSGETEGIANVAFQRTPEDILNGQTLDVDAVSGASVTSQGIIDGVSEAVRLAGADPNILKQRSAQTANEKDKEETFETDLVIVGAGGAGLATAASALEEGLSVTVLEKFPMIGGNTSRTGGPMNAADPDWQKKFKALPGEEASLEAILTMDLEEIHEEYRSDFLMLQDEIRTYKDDYEAGKDYLFDSILWHEIQTYLGGKRTDNQGTEVYGNYDLVKTLVSKANMAVDWLEKVVGVEFDRDHVQMPVGANWRRGHKPTKNQGYAYVEALSKYIEGLGGQIITDCKVKKLITKDGQVKGLEASKGKDKKLTITAQAVVLASGGFGANTKMLQKYNNYWERIDDDIATTNSPAITGDGIELGQAVGADLVDMGLIQMLPTSDPVTGALFTGLQVPPANFMMVNQEGKRFVNEYGSRDEISKAAIANGSLFYLIADENIKDTAMNTSQESIDKQVAEGTLYKAESLAELAKLIGVPGQVLEEEVAKYNHYVDEGYDPEFGKNVFDLKIINSPFYATPRKPAVHHTMGGLRINPKTQVLNEEGQVIPGLYAVGEVAGGIHAGNRLGGNALADIFTYGHIAGKEIARNKADKN</sequence>
<dbReference type="Pfam" id="PF03358">
    <property type="entry name" value="FMN_red"/>
    <property type="match status" value="1"/>
</dbReference>
<comment type="similarity">
    <text evidence="1 8">Belongs to the FAD-dependent oxidoreductase 2 family. FRD/SDH subfamily.</text>
</comment>
<organism evidence="10 11">
    <name type="scientific">Aerococcus kribbianus</name>
    <dbReference type="NCBI Taxonomy" id="2999064"/>
    <lineage>
        <taxon>Bacteria</taxon>
        <taxon>Bacillati</taxon>
        <taxon>Bacillota</taxon>
        <taxon>Bacilli</taxon>
        <taxon>Lactobacillales</taxon>
        <taxon>Aerococcaceae</taxon>
        <taxon>Aerococcus</taxon>
    </lineage>
</organism>
<dbReference type="GO" id="GO:0010181">
    <property type="term" value="F:FMN binding"/>
    <property type="evidence" value="ECO:0007669"/>
    <property type="project" value="InterPro"/>
</dbReference>
<dbReference type="Gene3D" id="3.90.700.10">
    <property type="entry name" value="Succinate dehydrogenase/fumarate reductase flavoprotein, catalytic domain"/>
    <property type="match status" value="1"/>
</dbReference>
<evidence type="ECO:0000256" key="2">
    <source>
        <dbReference type="ARBA" id="ARBA00013137"/>
    </source>
</evidence>
<comment type="cofactor">
    <cofactor evidence="8">
        <name>FAD</name>
        <dbReference type="ChEBI" id="CHEBI:57692"/>
    </cofactor>
    <text evidence="8">Binds 1 FAD per subunit.</text>
</comment>
<evidence type="ECO:0000256" key="8">
    <source>
        <dbReference type="RuleBase" id="RU366062"/>
    </source>
</evidence>
<evidence type="ECO:0000256" key="5">
    <source>
        <dbReference type="ARBA" id="ARBA00022827"/>
    </source>
</evidence>
<dbReference type="PANTHER" id="PTHR43400:SF7">
    <property type="entry name" value="FAD-DEPENDENT OXIDOREDUCTASE 2 FAD BINDING DOMAIN-CONTAINING PROTEIN"/>
    <property type="match status" value="1"/>
</dbReference>
<dbReference type="Pfam" id="PF01266">
    <property type="entry name" value="DAO"/>
    <property type="match status" value="1"/>
</dbReference>
<protein>
    <recommendedName>
        <fullName evidence="3 8">Urocanate reductase</fullName>
        <ecNumber evidence="2 8">1.3.99.33</ecNumber>
    </recommendedName>
</protein>
<dbReference type="RefSeq" id="WP_268751492.1">
    <property type="nucleotide sequence ID" value="NZ_JAPRFQ010000001.1"/>
</dbReference>
<comment type="caution">
    <text evidence="10">The sequence shown here is derived from an EMBL/GenBank/DDBJ whole genome shotgun (WGS) entry which is preliminary data.</text>
</comment>
<dbReference type="InterPro" id="IPR005025">
    <property type="entry name" value="FMN_Rdtase-like_dom"/>
</dbReference>
<evidence type="ECO:0000313" key="10">
    <source>
        <dbReference type="EMBL" id="MCZ0725165.1"/>
    </source>
</evidence>
<dbReference type="SMART" id="SM00900">
    <property type="entry name" value="FMN_bind"/>
    <property type="match status" value="1"/>
</dbReference>
<keyword evidence="6 8" id="KW-0560">Oxidoreductase</keyword>
<accession>A0A9X3FLT3</accession>
<dbReference type="InterPro" id="IPR029039">
    <property type="entry name" value="Flavoprotein-like_sf"/>
</dbReference>
<dbReference type="Gene3D" id="3.50.50.60">
    <property type="entry name" value="FAD/NAD(P)-binding domain"/>
    <property type="match status" value="2"/>
</dbReference>
<dbReference type="NCBIfam" id="TIGR01813">
    <property type="entry name" value="flavo_cyto_c"/>
    <property type="match status" value="1"/>
</dbReference>
<dbReference type="InterPro" id="IPR006076">
    <property type="entry name" value="FAD-dep_OxRdtase"/>
</dbReference>
<dbReference type="GO" id="GO:0016020">
    <property type="term" value="C:membrane"/>
    <property type="evidence" value="ECO:0007669"/>
    <property type="project" value="InterPro"/>
</dbReference>
<name>A0A9X3FLT3_9LACT</name>
<dbReference type="PRINTS" id="PR00411">
    <property type="entry name" value="PNDRDTASEI"/>
</dbReference>
<dbReference type="SUPFAM" id="SSF56425">
    <property type="entry name" value="Succinate dehydrogenase/fumarate reductase flavoprotein, catalytic domain"/>
    <property type="match status" value="1"/>
</dbReference>
<feature type="domain" description="FMN-binding" evidence="9">
    <location>
        <begin position="201"/>
        <end position="275"/>
    </location>
</feature>
<dbReference type="Gene3D" id="3.90.1010.20">
    <property type="match status" value="1"/>
</dbReference>
<dbReference type="GO" id="GO:0033765">
    <property type="term" value="F:steroid dehydrogenase activity, acting on the CH-CH group of donors"/>
    <property type="evidence" value="ECO:0007669"/>
    <property type="project" value="UniProtKB-ARBA"/>
</dbReference>
<keyword evidence="5 8" id="KW-0274">FAD</keyword>
<dbReference type="InterPro" id="IPR036188">
    <property type="entry name" value="FAD/NAD-bd_sf"/>
</dbReference>
<dbReference type="Proteomes" id="UP001146670">
    <property type="component" value="Unassembled WGS sequence"/>
</dbReference>